<protein>
    <submittedName>
        <fullName evidence="2">Uncharacterized protein</fullName>
    </submittedName>
</protein>
<dbReference type="Proteomes" id="UP000663868">
    <property type="component" value="Unassembled WGS sequence"/>
</dbReference>
<reference evidence="2" key="1">
    <citation type="submission" date="2021-02" db="EMBL/GenBank/DDBJ databases">
        <authorList>
            <person name="Nowell W R."/>
        </authorList>
    </citation>
    <scope>NUCLEOTIDE SEQUENCE</scope>
</reference>
<dbReference type="AlphaFoldDB" id="A0A820NSK2"/>
<evidence type="ECO:0000256" key="1">
    <source>
        <dbReference type="SAM" id="MobiDB-lite"/>
    </source>
</evidence>
<organism evidence="2 3">
    <name type="scientific">Adineta steineri</name>
    <dbReference type="NCBI Taxonomy" id="433720"/>
    <lineage>
        <taxon>Eukaryota</taxon>
        <taxon>Metazoa</taxon>
        <taxon>Spiralia</taxon>
        <taxon>Gnathifera</taxon>
        <taxon>Rotifera</taxon>
        <taxon>Eurotatoria</taxon>
        <taxon>Bdelloidea</taxon>
        <taxon>Adinetida</taxon>
        <taxon>Adinetidae</taxon>
        <taxon>Adineta</taxon>
    </lineage>
</organism>
<sequence length="53" mass="6084">GSVNRSNLSRQQEFKKMKKTQKRTEKTMENLGDALHSIVRLTPMSTDSNSMDK</sequence>
<evidence type="ECO:0000313" key="3">
    <source>
        <dbReference type="Proteomes" id="UP000663868"/>
    </source>
</evidence>
<feature type="compositionally biased region" description="Polar residues" evidence="1">
    <location>
        <begin position="1"/>
        <end position="10"/>
    </location>
</feature>
<accession>A0A820NSK2</accession>
<feature type="region of interest" description="Disordered" evidence="1">
    <location>
        <begin position="1"/>
        <end position="24"/>
    </location>
</feature>
<comment type="caution">
    <text evidence="2">The sequence shown here is derived from an EMBL/GenBank/DDBJ whole genome shotgun (WGS) entry which is preliminary data.</text>
</comment>
<evidence type="ECO:0000313" key="2">
    <source>
        <dbReference type="EMBL" id="CAF4393233.1"/>
    </source>
</evidence>
<dbReference type="EMBL" id="CAJOBB010023476">
    <property type="protein sequence ID" value="CAF4393233.1"/>
    <property type="molecule type" value="Genomic_DNA"/>
</dbReference>
<feature type="non-terminal residue" evidence="2">
    <location>
        <position position="1"/>
    </location>
</feature>
<name>A0A820NSK2_9BILA</name>
<gene>
    <name evidence="2" type="ORF">KXQ929_LOCUS50584</name>
</gene>
<proteinExistence type="predicted"/>